<evidence type="ECO:0000256" key="2">
    <source>
        <dbReference type="SAM" id="SignalP"/>
    </source>
</evidence>
<organism evidence="3 4">
    <name type="scientific">Pandoraea communis</name>
    <dbReference type="NCBI Taxonomy" id="2508297"/>
    <lineage>
        <taxon>Bacteria</taxon>
        <taxon>Pseudomonadati</taxon>
        <taxon>Pseudomonadota</taxon>
        <taxon>Betaproteobacteria</taxon>
        <taxon>Burkholderiales</taxon>
        <taxon>Burkholderiaceae</taxon>
        <taxon>Pandoraea</taxon>
    </lineage>
</organism>
<dbReference type="InterPro" id="IPR055762">
    <property type="entry name" value="DUF7338"/>
</dbReference>
<evidence type="ECO:0000256" key="1">
    <source>
        <dbReference type="SAM" id="Phobius"/>
    </source>
</evidence>
<dbReference type="RefSeq" id="WP_150690318.1">
    <property type="nucleotide sequence ID" value="NZ_CABPSJ010000002.1"/>
</dbReference>
<feature type="chain" id="PRO_5022912429" evidence="2">
    <location>
        <begin position="17"/>
        <end position="225"/>
    </location>
</feature>
<dbReference type="Pfam" id="PF24027">
    <property type="entry name" value="DUF7338"/>
    <property type="match status" value="1"/>
</dbReference>
<keyword evidence="2" id="KW-0732">Signal</keyword>
<name>A0A5E4UE79_9BURK</name>
<sequence length="225" mass="25388">MIATVLCVLYAAIVFAAKCTTIAVATSLLDRGLTASTPSDSVARRLFVIIAVIAYPAYAVATWAGVVVAVLCVNWWAVLLADDDGNLPRWLRWFQTFDASIDAGWKDGYFPAAWGKPPHMRYVARMLWLLRNPAYGLDYWLFGLTFDASTWRVLANIDQDDLVLFFAVGNGVNFYYHGRFGEAKIGWKAWNYWLGSTWRETPWGPAWQIPVCATYNPFKRRVSVA</sequence>
<gene>
    <name evidence="3" type="ORF">PCO31110_02008</name>
</gene>
<proteinExistence type="predicted"/>
<reference evidence="3 4" key="1">
    <citation type="submission" date="2019-08" db="EMBL/GenBank/DDBJ databases">
        <authorList>
            <person name="Peeters C."/>
        </authorList>
    </citation>
    <scope>NUCLEOTIDE SEQUENCE [LARGE SCALE GENOMIC DNA]</scope>
    <source>
        <strain evidence="3 4">LMG 31110</strain>
    </source>
</reference>
<keyword evidence="1" id="KW-0472">Membrane</keyword>
<feature type="signal peptide" evidence="2">
    <location>
        <begin position="1"/>
        <end position="16"/>
    </location>
</feature>
<keyword evidence="1" id="KW-1133">Transmembrane helix</keyword>
<dbReference type="AlphaFoldDB" id="A0A5E4UE79"/>
<keyword evidence="1" id="KW-0812">Transmembrane</keyword>
<dbReference type="OrthoDB" id="8942901at2"/>
<dbReference type="Proteomes" id="UP000337189">
    <property type="component" value="Unassembled WGS sequence"/>
</dbReference>
<evidence type="ECO:0000313" key="3">
    <source>
        <dbReference type="EMBL" id="VVD98366.1"/>
    </source>
</evidence>
<evidence type="ECO:0000313" key="4">
    <source>
        <dbReference type="Proteomes" id="UP000337189"/>
    </source>
</evidence>
<accession>A0A5E4UE79</accession>
<feature type="transmembrane region" description="Helical" evidence="1">
    <location>
        <begin position="47"/>
        <end position="80"/>
    </location>
</feature>
<protein>
    <submittedName>
        <fullName evidence="3">Uncharacterized protein</fullName>
    </submittedName>
</protein>
<dbReference type="EMBL" id="CABPSJ010000002">
    <property type="protein sequence ID" value="VVD98366.1"/>
    <property type="molecule type" value="Genomic_DNA"/>
</dbReference>